<dbReference type="InterPro" id="IPR000182">
    <property type="entry name" value="GNAT_dom"/>
</dbReference>
<dbReference type="Gene3D" id="3.40.630.30">
    <property type="match status" value="1"/>
</dbReference>
<accession>A0A0F9J3J4</accession>
<dbReference type="CDD" id="cd04301">
    <property type="entry name" value="NAT_SF"/>
    <property type="match status" value="1"/>
</dbReference>
<evidence type="ECO:0000313" key="2">
    <source>
        <dbReference type="EMBL" id="KKM64133.1"/>
    </source>
</evidence>
<gene>
    <name evidence="2" type="ORF">LCGC14_1504490</name>
</gene>
<dbReference type="Pfam" id="PF00583">
    <property type="entry name" value="Acetyltransf_1"/>
    <property type="match status" value="1"/>
</dbReference>
<dbReference type="SUPFAM" id="SSF55729">
    <property type="entry name" value="Acyl-CoA N-acyltransferases (Nat)"/>
    <property type="match status" value="1"/>
</dbReference>
<organism evidence="2">
    <name type="scientific">marine sediment metagenome</name>
    <dbReference type="NCBI Taxonomy" id="412755"/>
    <lineage>
        <taxon>unclassified sequences</taxon>
        <taxon>metagenomes</taxon>
        <taxon>ecological metagenomes</taxon>
    </lineage>
</organism>
<feature type="domain" description="N-acetyltransferase" evidence="1">
    <location>
        <begin position="20"/>
        <end position="159"/>
    </location>
</feature>
<proteinExistence type="predicted"/>
<dbReference type="EMBL" id="LAZR01010962">
    <property type="protein sequence ID" value="KKM64133.1"/>
    <property type="molecule type" value="Genomic_DNA"/>
</dbReference>
<dbReference type="AlphaFoldDB" id="A0A0F9J3J4"/>
<dbReference type="GO" id="GO:0016747">
    <property type="term" value="F:acyltransferase activity, transferring groups other than amino-acyl groups"/>
    <property type="evidence" value="ECO:0007669"/>
    <property type="project" value="InterPro"/>
</dbReference>
<sequence>MALAWIGWGLSLKEKVFGMLDIVHITNKQMVFTLWGLFKEYTRSLGKEDENDDLPVSIFTRMGNPGTLLLVAVKDNEFVGFLWAQPVSEFGLNYLRVSEIYARQGMMGIKLFERAIEHARKDGFDYVKGLVRAEKAEAMKRLFKAKEEAVLISVEVGYG</sequence>
<dbReference type="PROSITE" id="PS51186">
    <property type="entry name" value="GNAT"/>
    <property type="match status" value="1"/>
</dbReference>
<evidence type="ECO:0000259" key="1">
    <source>
        <dbReference type="PROSITE" id="PS51186"/>
    </source>
</evidence>
<comment type="caution">
    <text evidence="2">The sequence shown here is derived from an EMBL/GenBank/DDBJ whole genome shotgun (WGS) entry which is preliminary data.</text>
</comment>
<protein>
    <recommendedName>
        <fullName evidence="1">N-acetyltransferase domain-containing protein</fullName>
    </recommendedName>
</protein>
<name>A0A0F9J3J4_9ZZZZ</name>
<reference evidence="2" key="1">
    <citation type="journal article" date="2015" name="Nature">
        <title>Complex archaea that bridge the gap between prokaryotes and eukaryotes.</title>
        <authorList>
            <person name="Spang A."/>
            <person name="Saw J.H."/>
            <person name="Jorgensen S.L."/>
            <person name="Zaremba-Niedzwiedzka K."/>
            <person name="Martijn J."/>
            <person name="Lind A.E."/>
            <person name="van Eijk R."/>
            <person name="Schleper C."/>
            <person name="Guy L."/>
            <person name="Ettema T.J."/>
        </authorList>
    </citation>
    <scope>NUCLEOTIDE SEQUENCE</scope>
</reference>
<dbReference type="InterPro" id="IPR016181">
    <property type="entry name" value="Acyl_CoA_acyltransferase"/>
</dbReference>